<name>A0A8S5PN15_9CAUD</name>
<evidence type="ECO:0000313" key="2">
    <source>
        <dbReference type="EMBL" id="DAE08478.1"/>
    </source>
</evidence>
<evidence type="ECO:0000256" key="1">
    <source>
        <dbReference type="SAM" id="MobiDB-lite"/>
    </source>
</evidence>
<reference evidence="2" key="1">
    <citation type="journal article" date="2021" name="Proc. Natl. Acad. Sci. U.S.A.">
        <title>A Catalog of Tens of Thousands of Viruses from Human Metagenomes Reveals Hidden Associations with Chronic Diseases.</title>
        <authorList>
            <person name="Tisza M.J."/>
            <person name="Buck C.B."/>
        </authorList>
    </citation>
    <scope>NUCLEOTIDE SEQUENCE</scope>
    <source>
        <strain evidence="2">CtD2Q91</strain>
    </source>
</reference>
<organism evidence="2">
    <name type="scientific">Siphoviridae sp. ctD2Q91</name>
    <dbReference type="NCBI Taxonomy" id="2825383"/>
    <lineage>
        <taxon>Viruses</taxon>
        <taxon>Duplodnaviria</taxon>
        <taxon>Heunggongvirae</taxon>
        <taxon>Uroviricota</taxon>
        <taxon>Caudoviricetes</taxon>
    </lineage>
</organism>
<feature type="region of interest" description="Disordered" evidence="1">
    <location>
        <begin position="58"/>
        <end position="89"/>
    </location>
</feature>
<sequence>MAKVEFKGIDEVVTSLTELSELPDEVIDAMLNARADVVVEAQREEASKLGMYKTATTHNNTRNTSATNFLHGQTKNYSHGTTARSIKKGKVKVKNGKRMLYITPTGSRRRGKTKTRNAEIAFLNEYGTRTINARNFIRIANERAADAATAAEFEVYSRYLEKKGL</sequence>
<proteinExistence type="predicted"/>
<dbReference type="EMBL" id="BK015471">
    <property type="protein sequence ID" value="DAE08478.1"/>
    <property type="molecule type" value="Genomic_DNA"/>
</dbReference>
<protein>
    <submittedName>
        <fullName evidence="2">Type I neck protein</fullName>
    </submittedName>
</protein>
<feature type="compositionally biased region" description="Polar residues" evidence="1">
    <location>
        <begin position="58"/>
        <end position="84"/>
    </location>
</feature>
<accession>A0A8S5PN15</accession>